<feature type="non-terminal residue" evidence="1">
    <location>
        <position position="1"/>
    </location>
</feature>
<feature type="non-terminal residue" evidence="1">
    <location>
        <position position="207"/>
    </location>
</feature>
<protein>
    <submittedName>
        <fullName evidence="1">Uncharacterized protein</fullName>
    </submittedName>
</protein>
<gene>
    <name evidence="1" type="ORF">Cvel_36116</name>
</gene>
<organism evidence="1">
    <name type="scientific">Chromera velia CCMP2878</name>
    <dbReference type="NCBI Taxonomy" id="1169474"/>
    <lineage>
        <taxon>Eukaryota</taxon>
        <taxon>Sar</taxon>
        <taxon>Alveolata</taxon>
        <taxon>Colpodellida</taxon>
        <taxon>Chromeraceae</taxon>
        <taxon>Chromera</taxon>
    </lineage>
</organism>
<accession>A0A0G4I5I2</accession>
<sequence length="207" mass="22448">YPRNTGPLGSFGAGSLEKKAEDLLRDVQSLNVASFLFGSSASPPGQEGAGVADLRAAIYEVEQCLEHVRFCSFNELRILAEIEQRGGVSAVLKDSEAIEQIEEASCCSQTVNGTQTAEKDRRSDPVLTSLLRNHAIRHFWCSRFPQAESVKADQFCQAFADFIGDAIGAVDIAARLRLPPARESHLRFAARLTDSAAACVSVDTFQV</sequence>
<evidence type="ECO:0000313" key="1">
    <source>
        <dbReference type="EMBL" id="CEM52257.1"/>
    </source>
</evidence>
<name>A0A0G4I5I2_9ALVE</name>
<dbReference type="EMBL" id="CDMZ01005197">
    <property type="protein sequence ID" value="CEM52257.1"/>
    <property type="molecule type" value="Genomic_DNA"/>
</dbReference>
<proteinExistence type="predicted"/>
<dbReference type="AlphaFoldDB" id="A0A0G4I5I2"/>
<reference evidence="1" key="1">
    <citation type="submission" date="2014-11" db="EMBL/GenBank/DDBJ databases">
        <authorList>
            <person name="Otto D Thomas"/>
            <person name="Naeem Raeece"/>
        </authorList>
    </citation>
    <scope>NUCLEOTIDE SEQUENCE</scope>
</reference>